<dbReference type="Gene3D" id="1.25.40.10">
    <property type="entry name" value="Tetratricopeptide repeat domain"/>
    <property type="match status" value="3"/>
</dbReference>
<keyword evidence="1" id="KW-0677">Repeat</keyword>
<dbReference type="EMBL" id="QWET01000006">
    <property type="protein sequence ID" value="RIH65416.1"/>
    <property type="molecule type" value="Genomic_DNA"/>
</dbReference>
<evidence type="ECO:0000313" key="6">
    <source>
        <dbReference type="EMBL" id="RIH65416.1"/>
    </source>
</evidence>
<dbReference type="InterPro" id="IPR033396">
    <property type="entry name" value="DUF5107"/>
</dbReference>
<keyword evidence="7" id="KW-1185">Reference proteome</keyword>
<evidence type="ECO:0000256" key="2">
    <source>
        <dbReference type="ARBA" id="ARBA00022803"/>
    </source>
</evidence>
<dbReference type="InterPro" id="IPR056835">
    <property type="entry name" value="ARM_TT21_5th"/>
</dbReference>
<dbReference type="PROSITE" id="PS50005">
    <property type="entry name" value="TPR"/>
    <property type="match status" value="1"/>
</dbReference>
<dbReference type="PANTHER" id="PTHR45586">
    <property type="entry name" value="TPR REPEAT-CONTAINING PROTEIN PA4667"/>
    <property type="match status" value="1"/>
</dbReference>
<dbReference type="InterPro" id="IPR051012">
    <property type="entry name" value="CellSynth/LPSAsmb/PSIAsmb"/>
</dbReference>
<dbReference type="AlphaFoldDB" id="A0A399D1S7"/>
<proteinExistence type="predicted"/>
<dbReference type="SMART" id="SM00028">
    <property type="entry name" value="TPR"/>
    <property type="match status" value="6"/>
</dbReference>
<protein>
    <submittedName>
        <fullName evidence="6">DUF5107 domain-containing protein</fullName>
    </submittedName>
</protein>
<dbReference type="InterPro" id="IPR019734">
    <property type="entry name" value="TPR_rpt"/>
</dbReference>
<feature type="repeat" description="TPR" evidence="3">
    <location>
        <begin position="594"/>
        <end position="627"/>
    </location>
</feature>
<dbReference type="Proteomes" id="UP000266441">
    <property type="component" value="Unassembled WGS sequence"/>
</dbReference>
<reference evidence="6 7" key="1">
    <citation type="journal article" date="2015" name="Int. J. Syst. Evol. Microbiol.">
        <title>Mariniphaga sediminis sp. nov., isolated from coastal sediment.</title>
        <authorList>
            <person name="Wang F.Q."/>
            <person name="Shen Q.Y."/>
            <person name="Chen G.J."/>
            <person name="Du Z.J."/>
        </authorList>
    </citation>
    <scope>NUCLEOTIDE SEQUENCE [LARGE SCALE GENOMIC DNA]</scope>
    <source>
        <strain evidence="6 7">SY21</strain>
    </source>
</reference>
<evidence type="ECO:0000256" key="3">
    <source>
        <dbReference type="PROSITE-ProRule" id="PRU00339"/>
    </source>
</evidence>
<dbReference type="SUPFAM" id="SSF48452">
    <property type="entry name" value="TPR-like"/>
    <property type="match status" value="4"/>
</dbReference>
<comment type="caution">
    <text evidence="6">The sequence shown here is derived from an EMBL/GenBank/DDBJ whole genome shotgun (WGS) entry which is preliminary data.</text>
</comment>
<feature type="domain" description="Tetratricopeptide repeat protein 21A/21B fifth ARM repeats" evidence="5">
    <location>
        <begin position="504"/>
        <end position="604"/>
    </location>
</feature>
<dbReference type="Pfam" id="PF13181">
    <property type="entry name" value="TPR_8"/>
    <property type="match status" value="1"/>
</dbReference>
<sequence>MQKFCKNFDTQKYKNNHSFREQLKSNQTERKYCIMRLFALVVLLLAGHVLFGQKAVIKESKELFRTYGFSDPSPVARVNKVYPYFRFDGFTNTPKEKEWTIVTLENDYIKVLVAPEVGGKVLGAIDKSTGEEFIYYNKVMKFRDIAMRGPWTSGGIEFNFGTIGHAPSTASPVNYILKENEDGSVSCIVGAPDLTSRTEWRVEIRLHPDRSYFETNAIWYNPYDLKTSLYNWMTASVDATDDLEYHFPGTRQIGHGGEAFSWPVNENGVDISLYKNNNFGGDKSYHVTGEYAEHFLCYFRNKDFGLGHWAAHDDKPGKKIWMWAISRQGAIWTDLLTDPGNVQYSEIQTGLLYNQAGAHSTLTPYKHMFFDEGTEHKFSELWFPVKEIGGMVKADEYGSLNVEQNGREVKVGFCANQEIVDNLIVKVNDKVVVERKINLKPTEVVLESFEMDNINDIQVEIGNYFSYDTKERKEQKLSRPAEMSKDFDWKSTDAVFTAGVELERQRDYNGAKVKYEEVLQKDPFHSGALTGMANLHYRSMLYEEAEAFAYKALSNNTYDPGANYIYGLVSKKLGKKYDALEAFGLAARSMQYRSVAKTQMATVYFASGDMSKSLKYVNQALEYNRNNINALKVKALVYEAMGQQEDKTEILNEILTIDPLNTFARFEKNYAFEKVLHFEMPFEICLEQAIAYYQLNLEEKAVQMLQSTKPTPIIYYWLAYILKDSKYLEKAVMASPELVYPFREETAEVLQWALMHNNSWKTKYYLGLIYWSKGRVDEAKKYFAECGDEPDYFAFYLTRDKLNANVPDYDGEADLKRAWELDKNEWRTYQELSYYYEQQSRFDEAFEWIEKGASKFPDNFVLSYQYAGNLLIAGKYADALDLLKNTTILPSEGASSGRYTYWKACILDAVEKLKKNKDVLALINQSRDWPENLGAGKPYNADERISDYLESIYWAKKKNTAKAEELKQKVIQYTRNNEHFNSIMYLGAVLLKESGNEKEGRKWLMKWVEKAPQNLFARWSLSKYSGDEKEAEKILLKIKEETKGSLLGTWSKDPAFPLVLAVLEME</sequence>
<name>A0A399D1S7_9BACT</name>
<evidence type="ECO:0000313" key="7">
    <source>
        <dbReference type="Proteomes" id="UP000266441"/>
    </source>
</evidence>
<dbReference type="InterPro" id="IPR011990">
    <property type="entry name" value="TPR-like_helical_dom_sf"/>
</dbReference>
<dbReference type="PANTHER" id="PTHR45586:SF1">
    <property type="entry name" value="LIPOPOLYSACCHARIDE ASSEMBLY PROTEIN B"/>
    <property type="match status" value="1"/>
</dbReference>
<feature type="domain" description="DUF5107" evidence="4">
    <location>
        <begin position="78"/>
        <end position="385"/>
    </location>
</feature>
<dbReference type="Pfam" id="PF25064">
    <property type="entry name" value="ARM_TT21_5th"/>
    <property type="match status" value="1"/>
</dbReference>
<dbReference type="Pfam" id="PF17128">
    <property type="entry name" value="DUF5107"/>
    <property type="match status" value="1"/>
</dbReference>
<evidence type="ECO:0000259" key="5">
    <source>
        <dbReference type="Pfam" id="PF25064"/>
    </source>
</evidence>
<evidence type="ECO:0000256" key="1">
    <source>
        <dbReference type="ARBA" id="ARBA00022737"/>
    </source>
</evidence>
<accession>A0A399D1S7</accession>
<gene>
    <name evidence="6" type="ORF">D1164_09840</name>
</gene>
<organism evidence="6 7">
    <name type="scientific">Mariniphaga sediminis</name>
    <dbReference type="NCBI Taxonomy" id="1628158"/>
    <lineage>
        <taxon>Bacteria</taxon>
        <taxon>Pseudomonadati</taxon>
        <taxon>Bacteroidota</taxon>
        <taxon>Bacteroidia</taxon>
        <taxon>Marinilabiliales</taxon>
        <taxon>Prolixibacteraceae</taxon>
        <taxon>Mariniphaga</taxon>
    </lineage>
</organism>
<evidence type="ECO:0000259" key="4">
    <source>
        <dbReference type="Pfam" id="PF17128"/>
    </source>
</evidence>
<keyword evidence="2 3" id="KW-0802">TPR repeat</keyword>